<evidence type="ECO:0000313" key="2">
    <source>
        <dbReference type="Proteomes" id="UP000054937"/>
    </source>
</evidence>
<comment type="caution">
    <text evidence="1">The sequence shown here is derived from an EMBL/GenBank/DDBJ whole genome shotgun (WGS) entry which is preliminary data.</text>
</comment>
<reference evidence="1 2" key="1">
    <citation type="journal article" date="2015" name="Sci. Rep.">
        <title>Genome of the facultative scuticociliatosis pathogen Pseudocohnilembus persalinus provides insight into its virulence through horizontal gene transfer.</title>
        <authorList>
            <person name="Xiong J."/>
            <person name="Wang G."/>
            <person name="Cheng J."/>
            <person name="Tian M."/>
            <person name="Pan X."/>
            <person name="Warren A."/>
            <person name="Jiang C."/>
            <person name="Yuan D."/>
            <person name="Miao W."/>
        </authorList>
    </citation>
    <scope>NUCLEOTIDE SEQUENCE [LARGE SCALE GENOMIC DNA]</scope>
    <source>
        <strain evidence="1">36N120E</strain>
    </source>
</reference>
<dbReference type="Proteomes" id="UP000054937">
    <property type="component" value="Unassembled WGS sequence"/>
</dbReference>
<name>A0A0V0QNW3_PSEPJ</name>
<proteinExistence type="predicted"/>
<sequence>MNIEQNSFEQLFNIQCFGLMGKILADFMHMDKKKLFKFYQGEELWEKIMFKAIQYLKNVLDIQEILFSSRPHLSDEDISQIRQSFFQGIFQLLQTIFRIDAYSTKISFRTDQVIIY</sequence>
<evidence type="ECO:0000313" key="1">
    <source>
        <dbReference type="EMBL" id="KRX03837.1"/>
    </source>
</evidence>
<gene>
    <name evidence="1" type="ORF">PPERSA_04632</name>
</gene>
<protein>
    <submittedName>
        <fullName evidence="1">Uncharacterized protein</fullName>
    </submittedName>
</protein>
<dbReference type="AlphaFoldDB" id="A0A0V0QNW3"/>
<keyword evidence="2" id="KW-1185">Reference proteome</keyword>
<dbReference type="InParanoid" id="A0A0V0QNW3"/>
<accession>A0A0V0QNW3</accession>
<dbReference type="EMBL" id="LDAU01000125">
    <property type="protein sequence ID" value="KRX03837.1"/>
    <property type="molecule type" value="Genomic_DNA"/>
</dbReference>
<organism evidence="1 2">
    <name type="scientific">Pseudocohnilembus persalinus</name>
    <name type="common">Ciliate</name>
    <dbReference type="NCBI Taxonomy" id="266149"/>
    <lineage>
        <taxon>Eukaryota</taxon>
        <taxon>Sar</taxon>
        <taxon>Alveolata</taxon>
        <taxon>Ciliophora</taxon>
        <taxon>Intramacronucleata</taxon>
        <taxon>Oligohymenophorea</taxon>
        <taxon>Scuticociliatia</taxon>
        <taxon>Philasterida</taxon>
        <taxon>Pseudocohnilembidae</taxon>
        <taxon>Pseudocohnilembus</taxon>
    </lineage>
</organism>